<dbReference type="Proteomes" id="UP001205998">
    <property type="component" value="Unassembled WGS sequence"/>
</dbReference>
<keyword evidence="5" id="KW-0808">Transferase</keyword>
<protein>
    <submittedName>
        <fullName evidence="5">Interleukin-1 receptor-associated kinase 1 isoform X2</fullName>
    </submittedName>
</protein>
<keyword evidence="1" id="KW-0547">Nucleotide-binding</keyword>
<feature type="region of interest" description="Disordered" evidence="3">
    <location>
        <begin position="230"/>
        <end position="255"/>
    </location>
</feature>
<dbReference type="InterPro" id="IPR000719">
    <property type="entry name" value="Prot_kinase_dom"/>
</dbReference>
<keyword evidence="2" id="KW-0067">ATP-binding</keyword>
<dbReference type="PANTHER" id="PTHR27001:SF939">
    <property type="entry name" value="INTERLEUKIN 1 RECEPTOR ASSOCIATED KINASE 1"/>
    <property type="match status" value="1"/>
</dbReference>
<evidence type="ECO:0000256" key="1">
    <source>
        <dbReference type="ARBA" id="ARBA00022741"/>
    </source>
</evidence>
<dbReference type="PROSITE" id="PS50011">
    <property type="entry name" value="PROTEIN_KINASE_DOM"/>
    <property type="match status" value="1"/>
</dbReference>
<dbReference type="PROSITE" id="PS00108">
    <property type="entry name" value="PROTEIN_KINASE_ST"/>
    <property type="match status" value="1"/>
</dbReference>
<dbReference type="GO" id="GO:0005886">
    <property type="term" value="C:plasma membrane"/>
    <property type="evidence" value="ECO:0007669"/>
    <property type="project" value="TreeGrafter"/>
</dbReference>
<comment type="caution">
    <text evidence="5">The sequence shown here is derived from an EMBL/GenBank/DDBJ whole genome shotgun (WGS) entry which is preliminary data.</text>
</comment>
<organism evidence="5 6">
    <name type="scientific">Silurus asotus</name>
    <name type="common">Amur catfish</name>
    <name type="synonym">Parasilurus asotus</name>
    <dbReference type="NCBI Taxonomy" id="30991"/>
    <lineage>
        <taxon>Eukaryota</taxon>
        <taxon>Metazoa</taxon>
        <taxon>Chordata</taxon>
        <taxon>Craniata</taxon>
        <taxon>Vertebrata</taxon>
        <taxon>Euteleostomi</taxon>
        <taxon>Actinopterygii</taxon>
        <taxon>Neopterygii</taxon>
        <taxon>Teleostei</taxon>
        <taxon>Ostariophysi</taxon>
        <taxon>Siluriformes</taxon>
        <taxon>Siluridae</taxon>
        <taxon>Silurus</taxon>
    </lineage>
</organism>
<proteinExistence type="predicted"/>
<sequence>MDLVGYSIGGGTYCLIYVYMPSGSLEDRLHCGNGSALSWSQRVKVVLGSAHAIQYLHSCSPALIHGDVKSSNILLGEHLDPKLGDFGLARLCRNPSRSPGKTSTVAQTSTVRGTLAYLPDEYLKEGQLGTEIDVYSFGVVLLEVLTGRRALESSSQSKNIYLVYNTLLDVCTGLKSSSISLPVSTSPVPPHLSGPMPLRSDTPMDSLSSNFSKLGPQENTFCCSHSCSFPRPPSAATGSETPESERREGSWDTRYSSFHTPYDGVIINPVRQRLVEKMTLYEEGRILTSDLFSSGSSSNTPSIYESLTRFFGYTEKNT</sequence>
<evidence type="ECO:0000313" key="6">
    <source>
        <dbReference type="Proteomes" id="UP001205998"/>
    </source>
</evidence>
<dbReference type="InterPro" id="IPR008271">
    <property type="entry name" value="Ser/Thr_kinase_AS"/>
</dbReference>
<keyword evidence="5" id="KW-0418">Kinase</keyword>
<dbReference type="PANTHER" id="PTHR27001">
    <property type="entry name" value="OS01G0253100 PROTEIN"/>
    <property type="match status" value="1"/>
</dbReference>
<name>A0AAD5A6T5_SILAS</name>
<reference evidence="5" key="1">
    <citation type="submission" date="2018-07" db="EMBL/GenBank/DDBJ databases">
        <title>Comparative genomics of catfishes provides insights into carnivory and benthic adaptation.</title>
        <authorList>
            <person name="Zhang Y."/>
            <person name="Wang D."/>
            <person name="Peng Z."/>
            <person name="Zheng S."/>
            <person name="Shao F."/>
            <person name="Tao W."/>
        </authorList>
    </citation>
    <scope>NUCLEOTIDE SEQUENCE</scope>
    <source>
        <strain evidence="5">Chongqing</strain>
    </source>
</reference>
<dbReference type="SMART" id="SM00220">
    <property type="entry name" value="S_TKc"/>
    <property type="match status" value="1"/>
</dbReference>
<feature type="domain" description="Protein kinase" evidence="4">
    <location>
        <begin position="1"/>
        <end position="303"/>
    </location>
</feature>
<gene>
    <name evidence="5" type="ORF">C0J50_5313</name>
</gene>
<dbReference type="GO" id="GO:0005524">
    <property type="term" value="F:ATP binding"/>
    <property type="evidence" value="ECO:0007669"/>
    <property type="project" value="UniProtKB-KW"/>
</dbReference>
<dbReference type="InterPro" id="IPR011009">
    <property type="entry name" value="Kinase-like_dom_sf"/>
</dbReference>
<evidence type="ECO:0000256" key="2">
    <source>
        <dbReference type="ARBA" id="ARBA00022840"/>
    </source>
</evidence>
<evidence type="ECO:0000256" key="3">
    <source>
        <dbReference type="SAM" id="MobiDB-lite"/>
    </source>
</evidence>
<dbReference type="SUPFAM" id="SSF56112">
    <property type="entry name" value="Protein kinase-like (PK-like)"/>
    <property type="match status" value="1"/>
</dbReference>
<dbReference type="GO" id="GO:0004672">
    <property type="term" value="F:protein kinase activity"/>
    <property type="evidence" value="ECO:0007669"/>
    <property type="project" value="InterPro"/>
</dbReference>
<keyword evidence="5" id="KW-0675">Receptor</keyword>
<evidence type="ECO:0000259" key="4">
    <source>
        <dbReference type="PROSITE" id="PS50011"/>
    </source>
</evidence>
<evidence type="ECO:0000313" key="5">
    <source>
        <dbReference type="EMBL" id="KAI5610490.1"/>
    </source>
</evidence>
<accession>A0AAD5A6T5</accession>
<dbReference type="AlphaFoldDB" id="A0AAD5A6T5"/>
<dbReference type="Gene3D" id="1.10.510.10">
    <property type="entry name" value="Transferase(Phosphotransferase) domain 1"/>
    <property type="match status" value="1"/>
</dbReference>
<dbReference type="EMBL" id="MU574226">
    <property type="protein sequence ID" value="KAI5610490.1"/>
    <property type="molecule type" value="Genomic_DNA"/>
</dbReference>
<dbReference type="Pfam" id="PF00069">
    <property type="entry name" value="Pkinase"/>
    <property type="match status" value="1"/>
</dbReference>
<keyword evidence="6" id="KW-1185">Reference proteome</keyword>